<keyword evidence="1" id="KW-0812">Transmembrane</keyword>
<dbReference type="EMBL" id="PYSV01000033">
    <property type="protein sequence ID" value="PTA66413.1"/>
    <property type="molecule type" value="Genomic_DNA"/>
</dbReference>
<protein>
    <submittedName>
        <fullName evidence="2">Uncharacterized protein</fullName>
    </submittedName>
</protein>
<feature type="transmembrane region" description="Helical" evidence="1">
    <location>
        <begin position="45"/>
        <end position="64"/>
    </location>
</feature>
<name>A0A2T3W3S6_9DEIO</name>
<evidence type="ECO:0000313" key="3">
    <source>
        <dbReference type="Proteomes" id="UP000240317"/>
    </source>
</evidence>
<keyword evidence="3" id="KW-1185">Reference proteome</keyword>
<organism evidence="2 3">
    <name type="scientific">Deinococcus arcticus</name>
    <dbReference type="NCBI Taxonomy" id="2136176"/>
    <lineage>
        <taxon>Bacteria</taxon>
        <taxon>Thermotogati</taxon>
        <taxon>Deinococcota</taxon>
        <taxon>Deinococci</taxon>
        <taxon>Deinococcales</taxon>
        <taxon>Deinococcaceae</taxon>
        <taxon>Deinococcus</taxon>
    </lineage>
</organism>
<comment type="caution">
    <text evidence="2">The sequence shown here is derived from an EMBL/GenBank/DDBJ whole genome shotgun (WGS) entry which is preliminary data.</text>
</comment>
<reference evidence="2 3" key="1">
    <citation type="submission" date="2018-03" db="EMBL/GenBank/DDBJ databases">
        <title>Draft genome of Deinococcus sp. OD32.</title>
        <authorList>
            <person name="Wang X.-P."/>
            <person name="Du Z.-J."/>
        </authorList>
    </citation>
    <scope>NUCLEOTIDE SEQUENCE [LARGE SCALE GENOMIC DNA]</scope>
    <source>
        <strain evidence="2 3">OD32</strain>
    </source>
</reference>
<dbReference type="Proteomes" id="UP000240317">
    <property type="component" value="Unassembled WGS sequence"/>
</dbReference>
<dbReference type="PROSITE" id="PS51257">
    <property type="entry name" value="PROKAR_LIPOPROTEIN"/>
    <property type="match status" value="1"/>
</dbReference>
<evidence type="ECO:0000313" key="2">
    <source>
        <dbReference type="EMBL" id="PTA66413.1"/>
    </source>
</evidence>
<accession>A0A2T3W3S6</accession>
<dbReference type="AlphaFoldDB" id="A0A2T3W3S6"/>
<keyword evidence="1" id="KW-0472">Membrane</keyword>
<keyword evidence="1" id="KW-1133">Transmembrane helix</keyword>
<sequence>MPWTPGRRLGYGLGVISAVACGVSYFMFLWTNLTPDSPLMVSYTATWRTLALIGLFMLSLFQALDQWPRASLLKEPPRFSTQRTPVVVLPGRERPGAIALICAMVWAGLWALHRWPGDTSVLRELTGQRVYTLTLADPSSTVRWTDTLTDLQAACLAATWLKGVYSRPEVTPQGVSAPALKEWQGQLKRFKRNLTCAPSETRAVLRQSQARAQAAGTWRETD</sequence>
<feature type="transmembrane region" description="Helical" evidence="1">
    <location>
        <begin position="12"/>
        <end position="33"/>
    </location>
</feature>
<proteinExistence type="predicted"/>
<evidence type="ECO:0000256" key="1">
    <source>
        <dbReference type="SAM" id="Phobius"/>
    </source>
</evidence>
<gene>
    <name evidence="2" type="ORF">C8263_18015</name>
</gene>